<evidence type="ECO:0000256" key="10">
    <source>
        <dbReference type="SAM" id="MobiDB-lite"/>
    </source>
</evidence>
<evidence type="ECO:0000256" key="4">
    <source>
        <dbReference type="ARBA" id="ARBA00022741"/>
    </source>
</evidence>
<evidence type="ECO:0000256" key="9">
    <source>
        <dbReference type="RuleBase" id="RU000394"/>
    </source>
</evidence>
<dbReference type="SUPFAM" id="SSF52540">
    <property type="entry name" value="P-loop containing nucleoside triphosphate hydrolases"/>
    <property type="match status" value="1"/>
</dbReference>
<dbReference type="InterPro" id="IPR036961">
    <property type="entry name" value="Kinesin_motor_dom_sf"/>
</dbReference>
<keyword evidence="3 9" id="KW-0493">Microtubule</keyword>
<keyword evidence="12" id="KW-1185">Reference proteome</keyword>
<accession>A0A1I8HAS3</accession>
<feature type="region of interest" description="Disordered" evidence="10">
    <location>
        <begin position="39"/>
        <end position="62"/>
    </location>
</feature>
<dbReference type="GO" id="GO:0007018">
    <property type="term" value="P:microtubule-based movement"/>
    <property type="evidence" value="ECO:0007669"/>
    <property type="project" value="InterPro"/>
</dbReference>
<dbReference type="InterPro" id="IPR019821">
    <property type="entry name" value="Kinesin_motor_CS"/>
</dbReference>
<dbReference type="InterPro" id="IPR001752">
    <property type="entry name" value="Kinesin_motor_dom"/>
</dbReference>
<dbReference type="SMART" id="SM00129">
    <property type="entry name" value="KISc"/>
    <property type="match status" value="1"/>
</dbReference>
<keyword evidence="6" id="KW-0175">Coiled coil</keyword>
<evidence type="ECO:0000313" key="13">
    <source>
        <dbReference type="WBParaSite" id="maker-uti_cns_0005153-snap-gene-0.5-mRNA-1"/>
    </source>
</evidence>
<dbReference type="Proteomes" id="UP000095280">
    <property type="component" value="Unplaced"/>
</dbReference>
<dbReference type="PRINTS" id="PR00380">
    <property type="entry name" value="KINESINHEAVY"/>
</dbReference>
<dbReference type="Pfam" id="PF23735">
    <property type="entry name" value="KIF9"/>
    <property type="match status" value="1"/>
</dbReference>
<evidence type="ECO:0000256" key="8">
    <source>
        <dbReference type="PROSITE-ProRule" id="PRU00283"/>
    </source>
</evidence>
<keyword evidence="5 8" id="KW-0067">ATP-binding</keyword>
<reference evidence="13" key="1">
    <citation type="submission" date="2016-11" db="UniProtKB">
        <authorList>
            <consortium name="WormBaseParasite"/>
        </authorList>
    </citation>
    <scope>IDENTIFICATION</scope>
</reference>
<comment type="similarity">
    <text evidence="8 9">Belongs to the TRAFAC class myosin-kinesin ATPase superfamily. Kinesin family.</text>
</comment>
<evidence type="ECO:0000256" key="1">
    <source>
        <dbReference type="ARBA" id="ARBA00004245"/>
    </source>
</evidence>
<comment type="subcellular location">
    <subcellularLocation>
        <location evidence="1">Cytoplasm</location>
        <location evidence="1">Cytoskeleton</location>
    </subcellularLocation>
</comment>
<feature type="compositionally biased region" description="Low complexity" evidence="10">
    <location>
        <begin position="47"/>
        <end position="59"/>
    </location>
</feature>
<dbReference type="PROSITE" id="PS00411">
    <property type="entry name" value="KINESIN_MOTOR_1"/>
    <property type="match status" value="1"/>
</dbReference>
<name>A0A1I8HAS3_9PLAT</name>
<dbReference type="Pfam" id="PF00225">
    <property type="entry name" value="Kinesin"/>
    <property type="match status" value="1"/>
</dbReference>
<dbReference type="GO" id="GO:0003777">
    <property type="term" value="F:microtubule motor activity"/>
    <property type="evidence" value="ECO:0007669"/>
    <property type="project" value="InterPro"/>
</dbReference>
<keyword evidence="8 9" id="KW-0505">Motor protein</keyword>
<evidence type="ECO:0000313" key="12">
    <source>
        <dbReference type="Proteomes" id="UP000095280"/>
    </source>
</evidence>
<feature type="domain" description="Kinesin motor" evidence="11">
    <location>
        <begin position="15"/>
        <end position="355"/>
    </location>
</feature>
<proteinExistence type="inferred from homology"/>
<dbReference type="PANTHER" id="PTHR47968">
    <property type="entry name" value="CENTROMERE PROTEIN E"/>
    <property type="match status" value="1"/>
</dbReference>
<dbReference type="InterPro" id="IPR027417">
    <property type="entry name" value="P-loop_NTPase"/>
</dbReference>
<keyword evidence="7" id="KW-0963">Cytoplasm</keyword>
<evidence type="ECO:0000256" key="6">
    <source>
        <dbReference type="ARBA" id="ARBA00023054"/>
    </source>
</evidence>
<feature type="binding site" evidence="8">
    <location>
        <begin position="108"/>
        <end position="115"/>
    </location>
    <ligand>
        <name>ATP</name>
        <dbReference type="ChEBI" id="CHEBI:30616"/>
    </ligand>
</feature>
<dbReference type="GO" id="GO:0005874">
    <property type="term" value="C:microtubule"/>
    <property type="evidence" value="ECO:0007669"/>
    <property type="project" value="UniProtKB-KW"/>
</dbReference>
<evidence type="ECO:0000256" key="7">
    <source>
        <dbReference type="ARBA" id="ARBA00023212"/>
    </source>
</evidence>
<dbReference type="PROSITE" id="PS50067">
    <property type="entry name" value="KINESIN_MOTOR_2"/>
    <property type="match status" value="1"/>
</dbReference>
<evidence type="ECO:0000256" key="3">
    <source>
        <dbReference type="ARBA" id="ARBA00022701"/>
    </source>
</evidence>
<protein>
    <recommendedName>
        <fullName evidence="9">Kinesin-like protein</fullName>
    </recommendedName>
</protein>
<evidence type="ECO:0000256" key="5">
    <source>
        <dbReference type="ARBA" id="ARBA00022840"/>
    </source>
</evidence>
<dbReference type="AlphaFoldDB" id="A0A1I8HAS3"/>
<keyword evidence="2" id="KW-0597">Phosphoprotein</keyword>
<dbReference type="GO" id="GO:0008017">
    <property type="term" value="F:microtubule binding"/>
    <property type="evidence" value="ECO:0007669"/>
    <property type="project" value="InterPro"/>
</dbReference>
<keyword evidence="7" id="KW-0206">Cytoskeleton</keyword>
<dbReference type="InterPro" id="IPR027640">
    <property type="entry name" value="Kinesin-like_fam"/>
</dbReference>
<dbReference type="InterPro" id="IPR056524">
    <property type="entry name" value="KIF6/9_C"/>
</dbReference>
<dbReference type="GO" id="GO:0005524">
    <property type="term" value="F:ATP binding"/>
    <property type="evidence" value="ECO:0007669"/>
    <property type="project" value="UniProtKB-UniRule"/>
</dbReference>
<evidence type="ECO:0000256" key="2">
    <source>
        <dbReference type="ARBA" id="ARBA00022553"/>
    </source>
</evidence>
<feature type="region of interest" description="Disordered" evidence="10">
    <location>
        <begin position="466"/>
        <end position="493"/>
    </location>
</feature>
<dbReference type="WBParaSite" id="maker-uti_cns_0005153-snap-gene-0.5-mRNA-1">
    <property type="protein sequence ID" value="maker-uti_cns_0005153-snap-gene-0.5-mRNA-1"/>
    <property type="gene ID" value="maker-uti_cns_0005153-snap-gene-0.5"/>
</dbReference>
<dbReference type="Gene3D" id="3.40.850.10">
    <property type="entry name" value="Kinesin motor domain"/>
    <property type="match status" value="1"/>
</dbReference>
<feature type="region of interest" description="Disordered" evidence="10">
    <location>
        <begin position="527"/>
        <end position="585"/>
    </location>
</feature>
<evidence type="ECO:0000259" key="11">
    <source>
        <dbReference type="PROSITE" id="PS50067"/>
    </source>
</evidence>
<sequence length="817" mass="90705">LQRKQMKSGGNRSKKVKVWVRVRPSQNFADDAIKLDPEGRSLQISVPRPGGDQQPQQRGFANNQRSDWSFRTDGIFSNSSQQEVYETVGADLIESGLAGYNGTIMCYGQTGAGKTFTITGATEMFHNRGLVPRALSHLYKEIEAKSDLAITVRITYLEIYNDTMLDLLATMPDSQEAGSPLVITEENGGVYVKGLNVHLAQSEEEALNLLFEGETNRATAAHALNKNSSRSHTIFTVYLETRSRFQSNSKYTTSKINFVDLAGSERLQKTLSTGKTQQEASYINKSLSFLEQTVIALTEKNRDHVPYRQSKLTHYLKDSIGGGCKTILIANIWGDVRQLDETVSTMRFAQRMSCVASEPVENQRTDPSIMVKVLEAEIAALKKELAMHNTLHNKSHIHYEPISEQQRFELRQQVQRYIDGDLDDIDLTSIRQIQAVFELFREACLASREEADTRLQELLAAQQAGGVAATPPEGAARSLGPSTSGAQLGGEAVGDLDGRSFGIAARSEVGMDESGVFLQSKRREAAAATAASSKKQRQHPLGAGGGSSSGAAAGADSEGTLDAVGSSDPAAAAAARPGTPPSRTQAFEEFKKELGSEIYRILNENRTTMMDKKKEYSNLASQVNTTKTEIDRSRLRLDALKVEREAQGNLYTDEGELIINEEEFVEIKKLRQLKESYKADFDRLKELKTQIHYCQKMVDLTRQKLIQEFDKWYAESFLDGSPDKRGVAPTSLEAGLGVRPEVLPPKPYEDPLERFDKVKHRQLEHMVDLEAYNRAKEATVHRHVFSKAGQQGQPARRKPGTPLVNQRNEPPSRLEIM</sequence>
<feature type="region of interest" description="Disordered" evidence="10">
    <location>
        <begin position="785"/>
        <end position="817"/>
    </location>
</feature>
<keyword evidence="4 8" id="KW-0547">Nucleotide-binding</keyword>
<dbReference type="PANTHER" id="PTHR47968:SF62">
    <property type="entry name" value="KINESIN FAMILY MEMBER 5A"/>
    <property type="match status" value="1"/>
</dbReference>
<organism evidence="12 13">
    <name type="scientific">Macrostomum lignano</name>
    <dbReference type="NCBI Taxonomy" id="282301"/>
    <lineage>
        <taxon>Eukaryota</taxon>
        <taxon>Metazoa</taxon>
        <taxon>Spiralia</taxon>
        <taxon>Lophotrochozoa</taxon>
        <taxon>Platyhelminthes</taxon>
        <taxon>Rhabditophora</taxon>
        <taxon>Macrostomorpha</taxon>
        <taxon>Macrostomida</taxon>
        <taxon>Macrostomidae</taxon>
        <taxon>Macrostomum</taxon>
    </lineage>
</organism>